<evidence type="ECO:0000313" key="2">
    <source>
        <dbReference type="EMBL" id="AWU76366.1"/>
    </source>
</evidence>
<dbReference type="EMBL" id="MQVM01000006">
    <property type="protein sequence ID" value="ONH75540.1"/>
    <property type="molecule type" value="Genomic_DNA"/>
</dbReference>
<dbReference type="Pfam" id="PF01423">
    <property type="entry name" value="LSM"/>
    <property type="match status" value="1"/>
</dbReference>
<dbReference type="Gene3D" id="2.30.30.100">
    <property type="match status" value="1"/>
</dbReference>
<dbReference type="GO" id="GO:0032991">
    <property type="term" value="C:protein-containing complex"/>
    <property type="evidence" value="ECO:0007669"/>
    <property type="project" value="UniProtKB-ARBA"/>
</dbReference>
<evidence type="ECO:0000259" key="1">
    <source>
        <dbReference type="SMART" id="SM00651"/>
    </source>
</evidence>
<dbReference type="OrthoDB" id="368909at2759"/>
<dbReference type="CDD" id="cd00600">
    <property type="entry name" value="Sm_like"/>
    <property type="match status" value="1"/>
</dbReference>
<dbReference type="STRING" id="4909.A0A1V2LPX5"/>
<dbReference type="SMART" id="SM00651">
    <property type="entry name" value="Sm"/>
    <property type="match status" value="1"/>
</dbReference>
<evidence type="ECO:0000313" key="5">
    <source>
        <dbReference type="Proteomes" id="UP000249293"/>
    </source>
</evidence>
<feature type="domain" description="Sm" evidence="1">
    <location>
        <begin position="5"/>
        <end position="69"/>
    </location>
</feature>
<protein>
    <submittedName>
        <fullName evidence="3">N-alpha-acetyltransferase 38, NatC auxiliary subunit</fullName>
    </submittedName>
</protein>
<evidence type="ECO:0000313" key="4">
    <source>
        <dbReference type="Proteomes" id="UP000189274"/>
    </source>
</evidence>
<dbReference type="InterPro" id="IPR010920">
    <property type="entry name" value="LSM_dom_sf"/>
</dbReference>
<evidence type="ECO:0000313" key="3">
    <source>
        <dbReference type="EMBL" id="ONH75540.1"/>
    </source>
</evidence>
<reference evidence="2 5" key="3">
    <citation type="submission" date="2018-06" db="EMBL/GenBank/DDBJ databases">
        <title>Population genomics shows no distinction between pathogenic Candida krusei and environmental Pichia kudriavzevii: One species, four names.</title>
        <authorList>
            <person name="Douglass A.P."/>
            <person name="Offei B."/>
            <person name="Braun-Galleani S."/>
            <person name="Coughlan A.Y."/>
            <person name="Martos A."/>
            <person name="Ortiz-Merino R.A."/>
            <person name="Byrne K.P."/>
            <person name="Wolfe K.H."/>
        </authorList>
    </citation>
    <scope>NUCLEOTIDE SEQUENCE [LARGE SCALE GENOMIC DNA]</scope>
    <source>
        <strain evidence="2 5">CBS573</strain>
    </source>
</reference>
<proteinExistence type="predicted"/>
<reference evidence="4" key="1">
    <citation type="journal article" date="2017" name="Genome Announc.">
        <title>Genome sequences of Cyberlindnera fabianii 65, Pichia kudriavzevii 129, and Saccharomyces cerevisiae 131 isolated from fermented masau fruits in Zimbabwe.</title>
        <authorList>
            <person name="van Rijswijck I.M.H."/>
            <person name="Derks M.F.L."/>
            <person name="Abee T."/>
            <person name="de Ridder D."/>
            <person name="Smid E.J."/>
        </authorList>
    </citation>
    <scope>NUCLEOTIDE SEQUENCE [LARGE SCALE GENOMIC DNA]</scope>
    <source>
        <strain evidence="4">129</strain>
    </source>
</reference>
<name>A0A1V2LPX5_PICKU</name>
<dbReference type="AlphaFoldDB" id="A0A1V2LPX5"/>
<dbReference type="InterPro" id="IPR001163">
    <property type="entry name" value="Sm_dom_euk/arc"/>
</dbReference>
<keyword evidence="3" id="KW-0808">Transferase</keyword>
<dbReference type="Proteomes" id="UP000189274">
    <property type="component" value="Unassembled WGS sequence"/>
</dbReference>
<dbReference type="Proteomes" id="UP000249293">
    <property type="component" value="Chromosome 3"/>
</dbReference>
<dbReference type="GO" id="GO:0016740">
    <property type="term" value="F:transferase activity"/>
    <property type="evidence" value="ECO:0007669"/>
    <property type="project" value="UniProtKB-KW"/>
</dbReference>
<dbReference type="EMBL" id="CP028775">
    <property type="protein sequence ID" value="AWU76366.1"/>
    <property type="molecule type" value="Genomic_DNA"/>
</dbReference>
<reference evidence="3" key="2">
    <citation type="submission" date="2017-01" db="EMBL/GenBank/DDBJ databases">
        <authorList>
            <person name="Mah S.A."/>
            <person name="Swanson W.J."/>
            <person name="Moy G.W."/>
            <person name="Vacquier V.D."/>
        </authorList>
    </citation>
    <scope>NUCLEOTIDE SEQUENCE [LARGE SCALE GENOMIC DNA]</scope>
    <source>
        <strain evidence="3">129</strain>
    </source>
</reference>
<sequence>MAQRKDALQLIAREYVFDIKDGRSVCGILVAIDDQSNLLVSNAREIYNTHNRELGLVSIRKNTIDKISVSKHDYADLFG</sequence>
<dbReference type="SUPFAM" id="SSF50182">
    <property type="entry name" value="Sm-like ribonucleoproteins"/>
    <property type="match status" value="1"/>
</dbReference>
<dbReference type="VEuPathDB" id="FungiDB:C5L36_0C03070"/>
<keyword evidence="5" id="KW-1185">Reference proteome</keyword>
<accession>A0A1V2LPX5</accession>
<organism evidence="3 4">
    <name type="scientific">Pichia kudriavzevii</name>
    <name type="common">Yeast</name>
    <name type="synonym">Issatchenkia orientalis</name>
    <dbReference type="NCBI Taxonomy" id="4909"/>
    <lineage>
        <taxon>Eukaryota</taxon>
        <taxon>Fungi</taxon>
        <taxon>Dikarya</taxon>
        <taxon>Ascomycota</taxon>
        <taxon>Saccharomycotina</taxon>
        <taxon>Pichiomycetes</taxon>
        <taxon>Pichiales</taxon>
        <taxon>Pichiaceae</taxon>
        <taxon>Pichia</taxon>
    </lineage>
</organism>
<gene>
    <name evidence="3" type="ORF">BOH78_1700</name>
    <name evidence="2" type="ORF">C5L36_0C03070</name>
</gene>